<dbReference type="Gene3D" id="2.60.40.10">
    <property type="entry name" value="Immunoglobulins"/>
    <property type="match status" value="1"/>
</dbReference>
<dbReference type="EMBL" id="PQFZ01000005">
    <property type="protein sequence ID" value="POR52559.1"/>
    <property type="molecule type" value="Genomic_DNA"/>
</dbReference>
<evidence type="ECO:0000313" key="8">
    <source>
        <dbReference type="EMBL" id="POR52559.1"/>
    </source>
</evidence>
<dbReference type="InterPro" id="IPR051915">
    <property type="entry name" value="Cellulose_Degrad_GH3"/>
</dbReference>
<keyword evidence="5" id="KW-0378">Hydrolase</keyword>
<organism evidence="8 9">
    <name type="scientific">Bosea psychrotolerans</name>
    <dbReference type="NCBI Taxonomy" id="1871628"/>
    <lineage>
        <taxon>Bacteria</taxon>
        <taxon>Pseudomonadati</taxon>
        <taxon>Pseudomonadota</taxon>
        <taxon>Alphaproteobacteria</taxon>
        <taxon>Hyphomicrobiales</taxon>
        <taxon>Boseaceae</taxon>
        <taxon>Bosea</taxon>
    </lineage>
</organism>
<feature type="domain" description="Fibronectin type III-like" evidence="7">
    <location>
        <begin position="623"/>
        <end position="692"/>
    </location>
</feature>
<evidence type="ECO:0000256" key="4">
    <source>
        <dbReference type="ARBA" id="ARBA00022729"/>
    </source>
</evidence>
<dbReference type="PANTHER" id="PTHR30620">
    <property type="entry name" value="PERIPLASMIC BETA-GLUCOSIDASE-RELATED"/>
    <property type="match status" value="1"/>
</dbReference>
<dbReference type="InterPro" id="IPR017853">
    <property type="entry name" value="GH"/>
</dbReference>
<evidence type="ECO:0000313" key="9">
    <source>
        <dbReference type="Proteomes" id="UP000236919"/>
    </source>
</evidence>
<dbReference type="EC" id="3.2.1.21" evidence="3"/>
<dbReference type="InterPro" id="IPR026891">
    <property type="entry name" value="Fn3-like"/>
</dbReference>
<reference evidence="8 9" key="1">
    <citation type="submission" date="2018-01" db="EMBL/GenBank/DDBJ databases">
        <title>Genomic Encyclopedia of Type Strains, Phase III (KMG-III): the genomes of soil and plant-associated and newly described type strains.</title>
        <authorList>
            <person name="Whitman W."/>
        </authorList>
    </citation>
    <scope>NUCLEOTIDE SEQUENCE [LARGE SCALE GENOMIC DNA]</scope>
    <source>
        <strain evidence="8 9">1131</strain>
    </source>
</reference>
<dbReference type="Proteomes" id="UP000236919">
    <property type="component" value="Unassembled WGS sequence"/>
</dbReference>
<dbReference type="InterPro" id="IPR036881">
    <property type="entry name" value="Glyco_hydro_3_C_sf"/>
</dbReference>
<comment type="caution">
    <text evidence="8">The sequence shown here is derived from an EMBL/GenBank/DDBJ whole genome shotgun (WGS) entry which is preliminary data.</text>
</comment>
<dbReference type="GO" id="GO:0008422">
    <property type="term" value="F:beta-glucosidase activity"/>
    <property type="evidence" value="ECO:0007669"/>
    <property type="project" value="UniProtKB-EC"/>
</dbReference>
<comment type="similarity">
    <text evidence="2">Belongs to the glycosyl hydrolase 3 family.</text>
</comment>
<evidence type="ECO:0000256" key="5">
    <source>
        <dbReference type="ARBA" id="ARBA00022801"/>
    </source>
</evidence>
<dbReference type="Gene3D" id="3.40.50.1700">
    <property type="entry name" value="Glycoside hydrolase family 3 C-terminal domain"/>
    <property type="match status" value="1"/>
</dbReference>
<dbReference type="InterPro" id="IPR002772">
    <property type="entry name" value="Glyco_hydro_3_C"/>
</dbReference>
<gene>
    <name evidence="8" type="ORF">CYD53_105224</name>
</gene>
<dbReference type="PRINTS" id="PR00133">
    <property type="entry name" value="GLHYDRLASE3"/>
</dbReference>
<dbReference type="SUPFAM" id="SSF52279">
    <property type="entry name" value="Beta-D-glucan exohydrolase, C-terminal domain"/>
    <property type="match status" value="1"/>
</dbReference>
<keyword evidence="4" id="KW-0732">Signal</keyword>
<evidence type="ECO:0000256" key="1">
    <source>
        <dbReference type="ARBA" id="ARBA00000448"/>
    </source>
</evidence>
<dbReference type="InterPro" id="IPR036962">
    <property type="entry name" value="Glyco_hydro_3_N_sf"/>
</dbReference>
<accession>A0A2S4MD61</accession>
<name>A0A2S4MD61_9HYPH</name>
<dbReference type="RefSeq" id="WP_103718172.1">
    <property type="nucleotide sequence ID" value="NZ_PQFZ01000005.1"/>
</dbReference>
<dbReference type="Gene3D" id="3.20.20.300">
    <property type="entry name" value="Glycoside hydrolase, family 3, N-terminal domain"/>
    <property type="match status" value="1"/>
</dbReference>
<dbReference type="OrthoDB" id="9786661at2"/>
<sequence>MAKVIEALLAAMTLEEKIGQLTMAEGSGHGTTRDVQSAIREGRLGSLLNVHGSEIVRELQRLAIEETRLEIPLLFGLDVLHGHRTIFPIPLAEAAAFDPPLWEATARAAAAEASRDGIMLTFAPMLDLARDPRWGRIAESPGEDPLLGSRFASAKVRGFQGRSLSDPTSLAATAKHIGAYGAVTAGREYASGDLSERTLLELHLPAFKAAADAGVAAIMAAFTDIAGVPAHANVTLLRKTLRCAWGFEGVVISDYGAVAELVPHGVAADLAEAAALALTAGIDIDMMGDAYRRGLPAALARGLVGLEAVDAAVMRVLRLKERLGLFDEPYRGLSRDAPADDGLGRDLAREAARRSIVLLTNDGVLPLPPGLRRIAVVGPLADAARAMLGPWAAIGEGTDATTIADGLRLALPDCVVDVSAGVSIAGSDTHGIADACRIAETADIVVLCLGEDETMSGEAGSRAHPELPGAQRILAEAILDLGKPVVALIASGRPLIVPWLVERASAVLATWFLGQEAGHAIADVLIGAANPSGRLPVSWPRDVGQIPIFYAERPTGRPEIAANRFTSKYLDVPATPQFPFGHGLSYSRFVLSGLRSTTTEIRRGQHIEIAVDVTNEGPVAGEETVLFFIHDPVASVARPLLELKDFAKIRLRPGERGTVTFTLTSEAFIFAGRSLAPVLEVGEIELFVGKSADRGSLLRTSIRVIVAQDRLADQPVSVRSDPV</sequence>
<dbReference type="InterPro" id="IPR013783">
    <property type="entry name" value="Ig-like_fold"/>
</dbReference>
<dbReference type="AlphaFoldDB" id="A0A2S4MD61"/>
<comment type="catalytic activity">
    <reaction evidence="1">
        <text>Hydrolysis of terminal, non-reducing beta-D-glucosyl residues with release of beta-D-glucose.</text>
        <dbReference type="EC" id="3.2.1.21"/>
    </reaction>
</comment>
<protein>
    <recommendedName>
        <fullName evidence="3">beta-glucosidase</fullName>
        <ecNumber evidence="3">3.2.1.21</ecNumber>
    </recommendedName>
</protein>
<dbReference type="PANTHER" id="PTHR30620:SF16">
    <property type="entry name" value="LYSOSOMAL BETA GLUCOSIDASE"/>
    <property type="match status" value="1"/>
</dbReference>
<dbReference type="SMART" id="SM01217">
    <property type="entry name" value="Fn3_like"/>
    <property type="match status" value="1"/>
</dbReference>
<proteinExistence type="inferred from homology"/>
<dbReference type="SUPFAM" id="SSF51445">
    <property type="entry name" value="(Trans)glycosidases"/>
    <property type="match status" value="1"/>
</dbReference>
<dbReference type="Pfam" id="PF01915">
    <property type="entry name" value="Glyco_hydro_3_C"/>
    <property type="match status" value="1"/>
</dbReference>
<evidence type="ECO:0000256" key="3">
    <source>
        <dbReference type="ARBA" id="ARBA00012744"/>
    </source>
</evidence>
<dbReference type="Pfam" id="PF14310">
    <property type="entry name" value="Fn3-like"/>
    <property type="match status" value="1"/>
</dbReference>
<keyword evidence="6" id="KW-0326">Glycosidase</keyword>
<evidence type="ECO:0000256" key="6">
    <source>
        <dbReference type="ARBA" id="ARBA00023295"/>
    </source>
</evidence>
<dbReference type="GO" id="GO:0009251">
    <property type="term" value="P:glucan catabolic process"/>
    <property type="evidence" value="ECO:0007669"/>
    <property type="project" value="TreeGrafter"/>
</dbReference>
<dbReference type="Pfam" id="PF00933">
    <property type="entry name" value="Glyco_hydro_3"/>
    <property type="match status" value="1"/>
</dbReference>
<evidence type="ECO:0000256" key="2">
    <source>
        <dbReference type="ARBA" id="ARBA00005336"/>
    </source>
</evidence>
<dbReference type="InterPro" id="IPR001764">
    <property type="entry name" value="Glyco_hydro_3_N"/>
</dbReference>
<keyword evidence="9" id="KW-1185">Reference proteome</keyword>
<evidence type="ECO:0000259" key="7">
    <source>
        <dbReference type="SMART" id="SM01217"/>
    </source>
</evidence>